<gene>
    <name evidence="1" type="ORF">PADG_11392</name>
</gene>
<dbReference type="KEGG" id="pbn:PADG_11392"/>
<dbReference type="Proteomes" id="UP000001628">
    <property type="component" value="Unassembled WGS sequence"/>
</dbReference>
<dbReference type="RefSeq" id="XP_010757943.1">
    <property type="nucleotide sequence ID" value="XM_010759641.1"/>
</dbReference>
<dbReference type="InParanoid" id="A0A0A0HVY8"/>
<accession>A0A0A0HVY8</accession>
<name>A0A0A0HVY8_PARBD</name>
<sequence length="87" mass="9600">MKAGEGQFDIFHIHSVILVAIPWRGWLEGVENCKSIFSKSVDTLRASFGSGTLPGRQRDSLRSNSLDLEASESAMRRVPTMEAVSSF</sequence>
<keyword evidence="2" id="KW-1185">Reference proteome</keyword>
<organism evidence="1 2">
    <name type="scientific">Paracoccidioides brasiliensis (strain Pb18)</name>
    <dbReference type="NCBI Taxonomy" id="502780"/>
    <lineage>
        <taxon>Eukaryota</taxon>
        <taxon>Fungi</taxon>
        <taxon>Dikarya</taxon>
        <taxon>Ascomycota</taxon>
        <taxon>Pezizomycotina</taxon>
        <taxon>Eurotiomycetes</taxon>
        <taxon>Eurotiomycetidae</taxon>
        <taxon>Onygenales</taxon>
        <taxon>Ajellomycetaceae</taxon>
        <taxon>Paracoccidioides</taxon>
    </lineage>
</organism>
<dbReference type="VEuPathDB" id="FungiDB:PADG_11392"/>
<protein>
    <submittedName>
        <fullName evidence="1">Uncharacterized protein</fullName>
    </submittedName>
</protein>
<dbReference type="HOGENOM" id="CLU_2483968_0_0_1"/>
<dbReference type="AlphaFoldDB" id="A0A0A0HVY8"/>
<proteinExistence type="predicted"/>
<evidence type="ECO:0000313" key="1">
    <source>
        <dbReference type="EMBL" id="KGM92563.1"/>
    </source>
</evidence>
<evidence type="ECO:0000313" key="2">
    <source>
        <dbReference type="Proteomes" id="UP000001628"/>
    </source>
</evidence>
<dbReference type="EMBL" id="KN275958">
    <property type="protein sequence ID" value="KGM92563.1"/>
    <property type="molecule type" value="Genomic_DNA"/>
</dbReference>
<dbReference type="GeneID" id="22587289"/>
<reference evidence="1 2" key="1">
    <citation type="journal article" date="2011" name="PLoS Genet.">
        <title>Comparative genomic analysis of human fungal pathogens causing paracoccidioidomycosis.</title>
        <authorList>
            <person name="Desjardins C.A."/>
            <person name="Champion M.D."/>
            <person name="Holder J.W."/>
            <person name="Muszewska A."/>
            <person name="Goldberg J."/>
            <person name="Bailao A.M."/>
            <person name="Brigido M.M."/>
            <person name="Ferreira M.E."/>
            <person name="Garcia A.M."/>
            <person name="Grynberg M."/>
            <person name="Gujja S."/>
            <person name="Heiman D.I."/>
            <person name="Henn M.R."/>
            <person name="Kodira C.D."/>
            <person name="Leon-Narvaez H."/>
            <person name="Longo L.V."/>
            <person name="Ma L.J."/>
            <person name="Malavazi I."/>
            <person name="Matsuo A.L."/>
            <person name="Morais F.V."/>
            <person name="Pereira M."/>
            <person name="Rodriguez-Brito S."/>
            <person name="Sakthikumar S."/>
            <person name="Salem-Izacc S.M."/>
            <person name="Sykes S.M."/>
            <person name="Teixeira M.M."/>
            <person name="Vallejo M.C."/>
            <person name="Walter M.E."/>
            <person name="Yandava C."/>
            <person name="Young S."/>
            <person name="Zeng Q."/>
            <person name="Zucker J."/>
            <person name="Felipe M.S."/>
            <person name="Goldman G.H."/>
            <person name="Haas B.J."/>
            <person name="McEwen J.G."/>
            <person name="Nino-Vega G."/>
            <person name="Puccia R."/>
            <person name="San-Blas G."/>
            <person name="Soares C.M."/>
            <person name="Birren B.W."/>
            <person name="Cuomo C.A."/>
        </authorList>
    </citation>
    <scope>NUCLEOTIDE SEQUENCE [LARGE SCALE GENOMIC DNA]</scope>
    <source>
        <strain evidence="1 2">Pb18</strain>
    </source>
</reference>